<evidence type="ECO:0000259" key="3">
    <source>
        <dbReference type="Pfam" id="PF23544"/>
    </source>
</evidence>
<feature type="domain" description="Acyclic terpene utilisation N-terminal" evidence="2">
    <location>
        <begin position="9"/>
        <end position="454"/>
    </location>
</feature>
<feature type="domain" description="AtuA-like ferredoxin-fold" evidence="3">
    <location>
        <begin position="500"/>
        <end position="598"/>
    </location>
</feature>
<dbReference type="Pfam" id="PF23544">
    <property type="entry name" value="AtuA_ferredoxin"/>
    <property type="match status" value="1"/>
</dbReference>
<organism evidence="4 5">
    <name type="scientific">Sneathiella chinensis</name>
    <dbReference type="NCBI Taxonomy" id="349750"/>
    <lineage>
        <taxon>Bacteria</taxon>
        <taxon>Pseudomonadati</taxon>
        <taxon>Pseudomonadota</taxon>
        <taxon>Alphaproteobacteria</taxon>
        <taxon>Sneathiellales</taxon>
        <taxon>Sneathiellaceae</taxon>
        <taxon>Sneathiella</taxon>
    </lineage>
</organism>
<name>A0ABQ5U085_9PROT</name>
<feature type="region of interest" description="Disordered" evidence="1">
    <location>
        <begin position="470"/>
        <end position="495"/>
    </location>
</feature>
<protein>
    <recommendedName>
        <fullName evidence="6">Terpene utilization protein AtuA</fullName>
    </recommendedName>
</protein>
<dbReference type="Proteomes" id="UP001161409">
    <property type="component" value="Unassembled WGS sequence"/>
</dbReference>
<dbReference type="RefSeq" id="WP_169559540.1">
    <property type="nucleotide sequence ID" value="NZ_BSNF01000001.1"/>
</dbReference>
<reference evidence="4" key="2">
    <citation type="submission" date="2023-01" db="EMBL/GenBank/DDBJ databases">
        <title>Draft genome sequence of Sneathiella chinensis strain NBRC 103408.</title>
        <authorList>
            <person name="Sun Q."/>
            <person name="Mori K."/>
        </authorList>
    </citation>
    <scope>NUCLEOTIDE SEQUENCE</scope>
    <source>
        <strain evidence="4">NBRC 103408</strain>
    </source>
</reference>
<keyword evidence="5" id="KW-1185">Reference proteome</keyword>
<evidence type="ECO:0008006" key="6">
    <source>
        <dbReference type="Google" id="ProtNLM"/>
    </source>
</evidence>
<reference evidence="4" key="1">
    <citation type="journal article" date="2014" name="Int. J. Syst. Evol. Microbiol.">
        <title>Complete genome of a new Firmicutes species belonging to the dominant human colonic microbiota ('Ruminococcus bicirculans') reveals two chromosomes and a selective capacity to utilize plant glucans.</title>
        <authorList>
            <consortium name="NISC Comparative Sequencing Program"/>
            <person name="Wegmann U."/>
            <person name="Louis P."/>
            <person name="Goesmann A."/>
            <person name="Henrissat B."/>
            <person name="Duncan S.H."/>
            <person name="Flint H.J."/>
        </authorList>
    </citation>
    <scope>NUCLEOTIDE SEQUENCE</scope>
    <source>
        <strain evidence="4">NBRC 103408</strain>
    </source>
</reference>
<sequence>MTGTTGKAIRIGGASGYWGDSQEAPRQLVMQGNIDYLVFDYLAEVTMSILARARQKSPELGYARDFVDLVMGPLLKDIKAKGIKVVANAGGVNTRACAEAVAKIAREQNIHIRIAFVEGDDLMDQEDQLQAMDIKEMFTGAPMPSSLISANAYLGAFPIAAALDAGADIVITGRCVDSAVTLGPLIHEFGWTLEDYDKLAAGTLAGHIVECGAQATGGNFTDWQDVVDGWDNMGYPIAECHADGTFSITKPDNTGGLVSRLTVGEQILYEIGDPAAYIVPDVICDFTGVTLTETGPNTVLVEGVRGLAPTGQYKVSATTRSGYRSTATTVITGFDAAAKGRAFAESLLKRTRRLFRERNLGDYRETAIHLVGAQTLWGDNRNAPESEAREVTMRLDVRHDNREALDLFSKEATGVALSMTTGRCSGGAAGRPKITPVVALFSFLLGKDFISPAVYLDGEKIPYQIQHPAFSEPGADTATTPDAMTMPPATGLDEDGTVSVPLIDLAVARSGDKGNHANVGVLSRSPDYTPYIAAALTPEAVGAWFSHNAKGDTSRFPLPGMGAFNFLIENSLGGGGTSSLHLDSQAKTYGQQILAMPVPVPASLAEQAQQQNARRSAST</sequence>
<dbReference type="Pfam" id="PF07287">
    <property type="entry name" value="AtuA"/>
    <property type="match status" value="1"/>
</dbReference>
<accession>A0ABQ5U085</accession>
<feature type="compositionally biased region" description="Low complexity" evidence="1">
    <location>
        <begin position="473"/>
        <end position="491"/>
    </location>
</feature>
<dbReference type="PANTHER" id="PTHR47708:SF2">
    <property type="entry name" value="SI:CH73-132F6.5"/>
    <property type="match status" value="1"/>
</dbReference>
<dbReference type="EMBL" id="BSNF01000001">
    <property type="protein sequence ID" value="GLQ05550.1"/>
    <property type="molecule type" value="Genomic_DNA"/>
</dbReference>
<evidence type="ECO:0000256" key="1">
    <source>
        <dbReference type="SAM" id="MobiDB-lite"/>
    </source>
</evidence>
<evidence type="ECO:0000313" key="4">
    <source>
        <dbReference type="EMBL" id="GLQ05550.1"/>
    </source>
</evidence>
<evidence type="ECO:0000259" key="2">
    <source>
        <dbReference type="Pfam" id="PF07287"/>
    </source>
</evidence>
<comment type="caution">
    <text evidence="4">The sequence shown here is derived from an EMBL/GenBank/DDBJ whole genome shotgun (WGS) entry which is preliminary data.</text>
</comment>
<dbReference type="InterPro" id="IPR010839">
    <property type="entry name" value="AtuA_N"/>
</dbReference>
<dbReference type="PANTHER" id="PTHR47708">
    <property type="match status" value="1"/>
</dbReference>
<proteinExistence type="predicted"/>
<gene>
    <name evidence="4" type="primary">atuA</name>
    <name evidence="4" type="ORF">GCM10007924_07710</name>
</gene>
<evidence type="ECO:0000313" key="5">
    <source>
        <dbReference type="Proteomes" id="UP001161409"/>
    </source>
</evidence>
<dbReference type="InterPro" id="IPR056362">
    <property type="entry name" value="AtuA-like_ferredoxin_dom"/>
</dbReference>